<organism evidence="1 2">
    <name type="scientific">Oxynema aestuarii AP17</name>
    <dbReference type="NCBI Taxonomy" id="2064643"/>
    <lineage>
        <taxon>Bacteria</taxon>
        <taxon>Bacillati</taxon>
        <taxon>Cyanobacteriota</taxon>
        <taxon>Cyanophyceae</taxon>
        <taxon>Oscillatoriophycideae</taxon>
        <taxon>Oscillatoriales</taxon>
        <taxon>Oscillatoriaceae</taxon>
        <taxon>Oxynema</taxon>
        <taxon>Oxynema aestuarii</taxon>
    </lineage>
</organism>
<dbReference type="RefSeq" id="WP_168569917.1">
    <property type="nucleotide sequence ID" value="NZ_CP051167.1"/>
</dbReference>
<dbReference type="AlphaFoldDB" id="A0A6H1TZD0"/>
<keyword evidence="2" id="KW-1185">Reference proteome</keyword>
<name>A0A6H1TZD0_9CYAN</name>
<protein>
    <submittedName>
        <fullName evidence="1">Uncharacterized protein</fullName>
    </submittedName>
</protein>
<proteinExistence type="predicted"/>
<evidence type="ECO:0000313" key="1">
    <source>
        <dbReference type="EMBL" id="QIZ71765.1"/>
    </source>
</evidence>
<sequence>MLPMISYHESRWNLYFNRNRRRGETRPIAIPRTRGDRDRLHPPECAPSRRSFFYFWRSITLIKFYRFAIRFDLENRS</sequence>
<dbReference type="KEGG" id="oxy:HCG48_15185"/>
<dbReference type="Proteomes" id="UP000500857">
    <property type="component" value="Chromosome"/>
</dbReference>
<dbReference type="EMBL" id="CP051167">
    <property type="protein sequence ID" value="QIZ71765.1"/>
    <property type="molecule type" value="Genomic_DNA"/>
</dbReference>
<evidence type="ECO:0000313" key="2">
    <source>
        <dbReference type="Proteomes" id="UP000500857"/>
    </source>
</evidence>
<reference evidence="1 2" key="1">
    <citation type="submission" date="2020-04" db="EMBL/GenBank/DDBJ databases">
        <authorList>
            <person name="Basu S."/>
            <person name="Maruthanayagam V."/>
            <person name="Chakraborty S."/>
            <person name="Pramanik A."/>
            <person name="Mukherjee J."/>
            <person name="Brink B."/>
        </authorList>
    </citation>
    <scope>NUCLEOTIDE SEQUENCE [LARGE SCALE GENOMIC DNA]</scope>
    <source>
        <strain evidence="1 2">AP17</strain>
    </source>
</reference>
<gene>
    <name evidence="1" type="ORF">HCG48_15185</name>
</gene>
<accession>A0A6H1TZD0</accession>